<dbReference type="GO" id="GO:0016872">
    <property type="term" value="F:intramolecular lyase activity"/>
    <property type="evidence" value="ECO:0007669"/>
    <property type="project" value="InterPro"/>
</dbReference>
<dbReference type="PANTHER" id="PTHR47588:SF1">
    <property type="entry name" value="CHALCONE--FLAVANONE ISOMERASE 3-RELATED"/>
    <property type="match status" value="1"/>
</dbReference>
<evidence type="ECO:0000256" key="1">
    <source>
        <dbReference type="ARBA" id="ARBA00007166"/>
    </source>
</evidence>
<reference evidence="4" key="1">
    <citation type="submission" date="2013-10" db="EMBL/GenBank/DDBJ databases">
        <title>cDNA cloning and characterization of chalcone isomerase-fold proteins from snapdragon (Antirrhinum majus L.) flowers.</title>
        <authorList>
            <person name="Fujino N."/>
            <person name="Yamazaki T."/>
            <person name="Li Y."/>
            <person name="Kera K."/>
            <person name="Yamashita S."/>
            <person name="Morita Y."/>
            <person name="Nakayama M."/>
            <person name="Takahashi S."/>
            <person name="Nakayama T."/>
        </authorList>
    </citation>
    <scope>NUCLEOTIDE SEQUENCE</scope>
</reference>
<sequence length="212" mass="23502">MGSEVVDVVMVDEVPFPSKITFAKPLSLLGHGLTDIEIHFLQIKFTAIGVYLDPEIVAHLLKWKGKPATELAEDDDLFDAIISAPVDKIVRVVVIKEIKGSQYGVQLESAVRDRLADEDKYEDEEEEALEQIIDFLQSKYFKKNSVLTYYFPATSATAEIIFATEGKEDSKIEVKNANVVDMLKKWYLGGTRGVSPTTIASLATGLSTELSK</sequence>
<dbReference type="SUPFAM" id="SSF54626">
    <property type="entry name" value="Chalcone isomerase"/>
    <property type="match status" value="1"/>
</dbReference>
<name>W0SN99_ANTMA</name>
<feature type="domain" description="Chalcone isomerase" evidence="3">
    <location>
        <begin position="12"/>
        <end position="207"/>
    </location>
</feature>
<dbReference type="InterPro" id="IPR016087">
    <property type="entry name" value="Chalcone_isomerase"/>
</dbReference>
<evidence type="ECO:0000313" key="4">
    <source>
        <dbReference type="EMBL" id="BAO32071.1"/>
    </source>
</evidence>
<dbReference type="InterPro" id="IPR016089">
    <property type="entry name" value="Chalcone_isomerase_bundle_sf"/>
</dbReference>
<accession>W0SN99</accession>
<gene>
    <name evidence="4" type="primary">AmCHI4</name>
    <name evidence="4" type="synonym">AmCIFP4</name>
</gene>
<evidence type="ECO:0000259" key="3">
    <source>
        <dbReference type="Pfam" id="PF02431"/>
    </source>
</evidence>
<dbReference type="Gene3D" id="1.10.890.20">
    <property type="match status" value="1"/>
</dbReference>
<proteinExistence type="evidence at transcript level"/>
<dbReference type="InterPro" id="IPR036298">
    <property type="entry name" value="Chalcone_isomerase_sf"/>
</dbReference>
<dbReference type="PANTHER" id="PTHR47588">
    <property type="entry name" value="CHALCONE--FLAVONONE ISOMERASE 3-RELATED"/>
    <property type="match status" value="1"/>
</dbReference>
<evidence type="ECO:0000256" key="2">
    <source>
        <dbReference type="RuleBase" id="RU361158"/>
    </source>
</evidence>
<organism evidence="4">
    <name type="scientific">Antirrhinum majus</name>
    <name type="common">Garden snapdragon</name>
    <dbReference type="NCBI Taxonomy" id="4151"/>
    <lineage>
        <taxon>Eukaryota</taxon>
        <taxon>Viridiplantae</taxon>
        <taxon>Streptophyta</taxon>
        <taxon>Embryophyta</taxon>
        <taxon>Tracheophyta</taxon>
        <taxon>Spermatophyta</taxon>
        <taxon>Magnoliopsida</taxon>
        <taxon>eudicotyledons</taxon>
        <taxon>Gunneridae</taxon>
        <taxon>Pentapetalae</taxon>
        <taxon>asterids</taxon>
        <taxon>lamiids</taxon>
        <taxon>Lamiales</taxon>
        <taxon>Plantaginaceae</taxon>
        <taxon>Antirrhineae</taxon>
        <taxon>Antirrhinum</taxon>
    </lineage>
</organism>
<dbReference type="AlphaFoldDB" id="W0SN99"/>
<keyword evidence="4" id="KW-0413">Isomerase</keyword>
<dbReference type="Pfam" id="PF02431">
    <property type="entry name" value="Chalcone"/>
    <property type="match status" value="1"/>
</dbReference>
<protein>
    <recommendedName>
        <fullName evidence="2">Chalcone-flavonone isomerase family protein</fullName>
    </recommendedName>
</protein>
<dbReference type="InterPro" id="IPR016088">
    <property type="entry name" value="Chalcone_isomerase_3-sand"/>
</dbReference>
<dbReference type="Gene3D" id="3.50.70.10">
    <property type="match status" value="1"/>
</dbReference>
<dbReference type="EMBL" id="AB861649">
    <property type="protein sequence ID" value="BAO32071.1"/>
    <property type="molecule type" value="mRNA"/>
</dbReference>
<dbReference type="InterPro" id="IPR044191">
    <property type="entry name" value="CHI3-like"/>
</dbReference>
<comment type="similarity">
    <text evidence="1 2">Belongs to the chalcone isomerase family.</text>
</comment>